<evidence type="ECO:0000259" key="1">
    <source>
        <dbReference type="Pfam" id="PF22324"/>
    </source>
</evidence>
<keyword evidence="3" id="KW-1185">Reference proteome</keyword>
<accession>A7IKX8</accession>
<dbReference type="OrthoDB" id="7211172at2"/>
<proteinExistence type="predicted"/>
<dbReference type="InterPro" id="IPR054382">
    <property type="entry name" value="wHTH_alphaproteobact"/>
</dbReference>
<gene>
    <name evidence="2" type="ordered locus">Xaut_3442</name>
</gene>
<evidence type="ECO:0000313" key="2">
    <source>
        <dbReference type="EMBL" id="ABS68671.1"/>
    </source>
</evidence>
<dbReference type="EMBL" id="CP000781">
    <property type="protein sequence ID" value="ABS68671.1"/>
    <property type="molecule type" value="Genomic_DNA"/>
</dbReference>
<reference evidence="2 3" key="1">
    <citation type="submission" date="2007-07" db="EMBL/GenBank/DDBJ databases">
        <title>Complete sequence of chromosome of Xanthobacter autotrophicus Py2.</title>
        <authorList>
            <consortium name="US DOE Joint Genome Institute"/>
            <person name="Copeland A."/>
            <person name="Lucas S."/>
            <person name="Lapidus A."/>
            <person name="Barry K."/>
            <person name="Glavina del Rio T."/>
            <person name="Hammon N."/>
            <person name="Israni S."/>
            <person name="Dalin E."/>
            <person name="Tice H."/>
            <person name="Pitluck S."/>
            <person name="Sims D."/>
            <person name="Brettin T."/>
            <person name="Bruce D."/>
            <person name="Detter J.C."/>
            <person name="Han C."/>
            <person name="Tapia R."/>
            <person name="Brainard J."/>
            <person name="Schmutz J."/>
            <person name="Larimer F."/>
            <person name="Land M."/>
            <person name="Hauser L."/>
            <person name="Kyrpides N."/>
            <person name="Kim E."/>
            <person name="Ensigns S.A."/>
            <person name="Richardson P."/>
        </authorList>
    </citation>
    <scope>NUCLEOTIDE SEQUENCE [LARGE SCALE GENOMIC DNA]</scope>
    <source>
        <strain evidence="3">ATCC BAA-1158 / Py2</strain>
    </source>
</reference>
<dbReference type="Proteomes" id="UP000002417">
    <property type="component" value="Chromosome"/>
</dbReference>
<evidence type="ECO:0000313" key="3">
    <source>
        <dbReference type="Proteomes" id="UP000002417"/>
    </source>
</evidence>
<dbReference type="STRING" id="78245.Xaut_3442"/>
<protein>
    <recommendedName>
        <fullName evidence="1">Winged helix domain-containing protein</fullName>
    </recommendedName>
</protein>
<sequence length="96" mass="10602">MADVTRLMVRLDGPEGATLTVKGRVAWTLDQLLQAGEAGCTPIERPAPRWSDYVFKLRKAGFSVETIDENHGGSYGGSHGRYVLRSAVEVIEEVRR</sequence>
<dbReference type="AlphaFoldDB" id="A7IKX8"/>
<dbReference type="HOGENOM" id="CLU_170364_1_0_5"/>
<feature type="domain" description="Winged helix" evidence="1">
    <location>
        <begin position="18"/>
        <end position="93"/>
    </location>
</feature>
<dbReference type="eggNOG" id="COG3407">
    <property type="taxonomic scope" value="Bacteria"/>
</dbReference>
<dbReference type="KEGG" id="xau:Xaut_3442"/>
<dbReference type="Pfam" id="PF22324">
    <property type="entry name" value="HTH_91"/>
    <property type="match status" value="1"/>
</dbReference>
<organism evidence="2 3">
    <name type="scientific">Xanthobacter autotrophicus (strain ATCC BAA-1158 / Py2)</name>
    <dbReference type="NCBI Taxonomy" id="78245"/>
    <lineage>
        <taxon>Bacteria</taxon>
        <taxon>Pseudomonadati</taxon>
        <taxon>Pseudomonadota</taxon>
        <taxon>Alphaproteobacteria</taxon>
        <taxon>Hyphomicrobiales</taxon>
        <taxon>Xanthobacteraceae</taxon>
        <taxon>Xanthobacter</taxon>
    </lineage>
</organism>
<name>A7IKX8_XANP2</name>